<keyword evidence="1" id="KW-1133">Transmembrane helix</keyword>
<protein>
    <submittedName>
        <fullName evidence="2">Uncharacterized protein</fullName>
    </submittedName>
</protein>
<dbReference type="Proteomes" id="UP000183794">
    <property type="component" value="Unassembled WGS sequence"/>
</dbReference>
<dbReference type="AlphaFoldDB" id="A0A1L0DDB3"/>
<organism evidence="2 3">
    <name type="scientific">Moritella viscosa</name>
    <dbReference type="NCBI Taxonomy" id="80854"/>
    <lineage>
        <taxon>Bacteria</taxon>
        <taxon>Pseudomonadati</taxon>
        <taxon>Pseudomonadota</taxon>
        <taxon>Gammaproteobacteria</taxon>
        <taxon>Alteromonadales</taxon>
        <taxon>Moritellaceae</taxon>
        <taxon>Moritella</taxon>
    </lineage>
</organism>
<sequence>MTEGFDVGLERISLIMSGLPFFMRCIFIFIFILLYRYIMKVL</sequence>
<keyword evidence="1" id="KW-0812">Transmembrane</keyword>
<gene>
    <name evidence="2" type="ORF">NVI5450_0529</name>
</gene>
<name>A0A1L0DDB3_9GAMM</name>
<dbReference type="EMBL" id="FPLD01000014">
    <property type="protein sequence ID" value="SGY85523.1"/>
    <property type="molecule type" value="Genomic_DNA"/>
</dbReference>
<feature type="transmembrane region" description="Helical" evidence="1">
    <location>
        <begin position="12"/>
        <end position="35"/>
    </location>
</feature>
<proteinExistence type="predicted"/>
<evidence type="ECO:0000313" key="2">
    <source>
        <dbReference type="EMBL" id="SGY85523.1"/>
    </source>
</evidence>
<reference evidence="2 3" key="1">
    <citation type="submission" date="2016-11" db="EMBL/GenBank/DDBJ databases">
        <authorList>
            <person name="Jaros S."/>
            <person name="Januszkiewicz K."/>
            <person name="Wedrychowicz H."/>
        </authorList>
    </citation>
    <scope>NUCLEOTIDE SEQUENCE [LARGE SCALE GENOMIC DNA]</scope>
    <source>
        <strain evidence="2">NVI 5450</strain>
    </source>
</reference>
<keyword evidence="1" id="KW-0472">Membrane</keyword>
<evidence type="ECO:0000256" key="1">
    <source>
        <dbReference type="SAM" id="Phobius"/>
    </source>
</evidence>
<evidence type="ECO:0000313" key="3">
    <source>
        <dbReference type="Proteomes" id="UP000183794"/>
    </source>
</evidence>
<accession>A0A1L0DDB3</accession>